<dbReference type="RefSeq" id="WP_062964231.1">
    <property type="nucleotide sequence ID" value="NZ_JAJFOE010000001.1"/>
</dbReference>
<dbReference type="Proteomes" id="UP000255082">
    <property type="component" value="Unassembled WGS sequence"/>
</dbReference>
<sequence>MSYPIEDYYAVVDSGELGDAVDLLAEDVEFVMVLPSGVRTGRGRAAMLEYLGGRPDVDRKHRVLRVAADGDMQFAHGAVIENGTVTTGYFVAAMHFDAVGRIDRYQVTFNAEFPMMPGGFTLEGAQRA</sequence>
<protein>
    <submittedName>
        <fullName evidence="2">SnoaL-like domain</fullName>
    </submittedName>
</protein>
<dbReference type="InterPro" id="IPR037401">
    <property type="entry name" value="SnoaL-like"/>
</dbReference>
<dbReference type="EMBL" id="UGRU01000001">
    <property type="protein sequence ID" value="SUA45027.1"/>
    <property type="molecule type" value="Genomic_DNA"/>
</dbReference>
<gene>
    <name evidence="2" type="ORF">NCTC13184_03549</name>
</gene>
<evidence type="ECO:0000259" key="1">
    <source>
        <dbReference type="Pfam" id="PF12680"/>
    </source>
</evidence>
<name>A0A378WW84_9NOCA</name>
<dbReference type="Pfam" id="PF12680">
    <property type="entry name" value="SnoaL_2"/>
    <property type="match status" value="1"/>
</dbReference>
<proteinExistence type="predicted"/>
<evidence type="ECO:0000313" key="2">
    <source>
        <dbReference type="EMBL" id="SUA45027.1"/>
    </source>
</evidence>
<dbReference type="Gene3D" id="3.10.450.50">
    <property type="match status" value="1"/>
</dbReference>
<reference evidence="2 3" key="1">
    <citation type="submission" date="2018-06" db="EMBL/GenBank/DDBJ databases">
        <authorList>
            <consortium name="Pathogen Informatics"/>
            <person name="Doyle S."/>
        </authorList>
    </citation>
    <scope>NUCLEOTIDE SEQUENCE [LARGE SCALE GENOMIC DNA]</scope>
    <source>
        <strain evidence="2 3">NCTC13184</strain>
    </source>
</reference>
<accession>A0A378WW84</accession>
<organism evidence="2 3">
    <name type="scientific">Nocardia africana</name>
    <dbReference type="NCBI Taxonomy" id="134964"/>
    <lineage>
        <taxon>Bacteria</taxon>
        <taxon>Bacillati</taxon>
        <taxon>Actinomycetota</taxon>
        <taxon>Actinomycetes</taxon>
        <taxon>Mycobacteriales</taxon>
        <taxon>Nocardiaceae</taxon>
        <taxon>Nocardia</taxon>
    </lineage>
</organism>
<dbReference type="OrthoDB" id="3787023at2"/>
<feature type="domain" description="SnoaL-like" evidence="1">
    <location>
        <begin position="5"/>
        <end position="104"/>
    </location>
</feature>
<dbReference type="AlphaFoldDB" id="A0A378WW84"/>
<evidence type="ECO:0000313" key="3">
    <source>
        <dbReference type="Proteomes" id="UP000255082"/>
    </source>
</evidence>
<dbReference type="SUPFAM" id="SSF54427">
    <property type="entry name" value="NTF2-like"/>
    <property type="match status" value="1"/>
</dbReference>
<dbReference type="InterPro" id="IPR032710">
    <property type="entry name" value="NTF2-like_dom_sf"/>
</dbReference>